<feature type="disulfide bond" evidence="26">
    <location>
        <begin position="165"/>
        <end position="174"/>
    </location>
</feature>
<evidence type="ECO:0000256" key="19">
    <source>
        <dbReference type="ARBA" id="ARBA00023228"/>
    </source>
</evidence>
<keyword evidence="19" id="KW-0458">Lysosome</keyword>
<evidence type="ECO:0000256" key="11">
    <source>
        <dbReference type="ARBA" id="ARBA00022737"/>
    </source>
</evidence>
<feature type="chain" id="PRO_5046539902" description="Cubilin" evidence="27">
    <location>
        <begin position="22"/>
        <end position="3731"/>
    </location>
</feature>
<evidence type="ECO:0000259" key="29">
    <source>
        <dbReference type="PROSITE" id="PS50026"/>
    </source>
</evidence>
<dbReference type="PANTHER" id="PTHR24251:SF37">
    <property type="entry name" value="CUB DOMAIN-CONTAINING PROTEIN"/>
    <property type="match status" value="1"/>
</dbReference>
<dbReference type="Pfam" id="PF00008">
    <property type="entry name" value="EGF"/>
    <property type="match status" value="2"/>
</dbReference>
<feature type="domain" description="EGF-like" evidence="29">
    <location>
        <begin position="139"/>
        <end position="175"/>
    </location>
</feature>
<keyword evidence="11" id="KW-0677">Repeat</keyword>
<dbReference type="CDD" id="cd22201">
    <property type="entry name" value="cubilin_NTD"/>
    <property type="match status" value="1"/>
</dbReference>
<feature type="domain" description="CUB" evidence="28">
    <location>
        <begin position="1667"/>
        <end position="1784"/>
    </location>
</feature>
<evidence type="ECO:0000313" key="31">
    <source>
        <dbReference type="Proteomes" id="UP001549920"/>
    </source>
</evidence>
<evidence type="ECO:0000256" key="24">
    <source>
        <dbReference type="ARBA" id="ARBA00049703"/>
    </source>
</evidence>
<keyword evidence="9" id="KW-0165">Cleavage on pair of basic residues</keyword>
<keyword evidence="12" id="KW-0967">Endosome</keyword>
<feature type="domain" description="CUB" evidence="28">
    <location>
        <begin position="2270"/>
        <end position="2386"/>
    </location>
</feature>
<dbReference type="PROSITE" id="PS01180">
    <property type="entry name" value="CUB"/>
    <property type="match status" value="25"/>
</dbReference>
<feature type="domain" description="EGF-like" evidence="29">
    <location>
        <begin position="442"/>
        <end position="480"/>
    </location>
</feature>
<keyword evidence="3" id="KW-0813">Transport</keyword>
<evidence type="ECO:0000256" key="4">
    <source>
        <dbReference type="ARBA" id="ARBA00022475"/>
    </source>
</evidence>
<feature type="domain" description="CUB" evidence="28">
    <location>
        <begin position="2754"/>
        <end position="2865"/>
    </location>
</feature>
<dbReference type="PROSITE" id="PS00022">
    <property type="entry name" value="EGF_1"/>
    <property type="match status" value="4"/>
</dbReference>
<feature type="domain" description="CUB" evidence="28">
    <location>
        <begin position="956"/>
        <end position="1071"/>
    </location>
</feature>
<dbReference type="InterPro" id="IPR000152">
    <property type="entry name" value="EGF-type_Asp/Asn_hydroxyl_site"/>
</dbReference>
<evidence type="ECO:0000256" key="17">
    <source>
        <dbReference type="ARBA" id="ARBA00023166"/>
    </source>
</evidence>
<dbReference type="InterPro" id="IPR001881">
    <property type="entry name" value="EGF-like_Ca-bd_dom"/>
</dbReference>
<feature type="domain" description="CUB" evidence="28">
    <location>
        <begin position="3345"/>
        <end position="3500"/>
    </location>
</feature>
<dbReference type="InterPro" id="IPR018097">
    <property type="entry name" value="EGF_Ca-bd_CS"/>
</dbReference>
<evidence type="ECO:0000256" key="22">
    <source>
        <dbReference type="ARBA" id="ARBA00023878"/>
    </source>
</evidence>
<dbReference type="CDD" id="cd00054">
    <property type="entry name" value="EGF_CA"/>
    <property type="match status" value="6"/>
</dbReference>
<feature type="domain" description="CUB" evidence="28">
    <location>
        <begin position="486"/>
        <end position="600"/>
    </location>
</feature>
<evidence type="ECO:0000256" key="15">
    <source>
        <dbReference type="ARBA" id="ARBA00023136"/>
    </source>
</evidence>
<evidence type="ECO:0000256" key="26">
    <source>
        <dbReference type="PROSITE-ProRule" id="PRU00076"/>
    </source>
</evidence>
<name>A0ABR3I061_LOXSC</name>
<keyword evidence="20" id="KW-0170">Cobalt</keyword>
<feature type="domain" description="CUB" evidence="28">
    <location>
        <begin position="3095"/>
        <end position="3209"/>
    </location>
</feature>
<feature type="domain" description="CUB" evidence="28">
    <location>
        <begin position="1310"/>
        <end position="1431"/>
    </location>
</feature>
<keyword evidence="8" id="KW-0846">Cobalamin</keyword>
<keyword evidence="10 27" id="KW-0732">Signal</keyword>
<dbReference type="Gene3D" id="2.10.25.10">
    <property type="entry name" value="Laminin"/>
    <property type="match status" value="6"/>
</dbReference>
<feature type="domain" description="CUB" evidence="28">
    <location>
        <begin position="1549"/>
        <end position="1666"/>
    </location>
</feature>
<dbReference type="InterPro" id="IPR000859">
    <property type="entry name" value="CUB_dom"/>
</dbReference>
<dbReference type="InterPro" id="IPR000742">
    <property type="entry name" value="EGF"/>
</dbReference>
<dbReference type="Gene3D" id="2.60.120.290">
    <property type="entry name" value="Spermadhesin, CUB domain"/>
    <property type="match status" value="26"/>
</dbReference>
<evidence type="ECO:0000256" key="12">
    <source>
        <dbReference type="ARBA" id="ARBA00022753"/>
    </source>
</evidence>
<dbReference type="Pfam" id="PF00431">
    <property type="entry name" value="CUB"/>
    <property type="match status" value="24"/>
</dbReference>
<evidence type="ECO:0000256" key="1">
    <source>
        <dbReference type="ARBA" id="ARBA00004177"/>
    </source>
</evidence>
<feature type="domain" description="CUB" evidence="28">
    <location>
        <begin position="2148"/>
        <end position="2266"/>
    </location>
</feature>
<comment type="caution">
    <text evidence="30">The sequence shown here is derived from an EMBL/GenBank/DDBJ whole genome shotgun (WGS) entry which is preliminary data.</text>
</comment>
<dbReference type="InterPro" id="IPR049883">
    <property type="entry name" value="NOTCH1_EGF-like"/>
</dbReference>
<feature type="domain" description="EGF-like" evidence="29">
    <location>
        <begin position="177"/>
        <end position="218"/>
    </location>
</feature>
<dbReference type="SUPFAM" id="SSF57196">
    <property type="entry name" value="EGF/Laminin"/>
    <property type="match status" value="3"/>
</dbReference>
<keyword evidence="7" id="KW-0597">Phosphoprotein</keyword>
<keyword evidence="5 26" id="KW-0245">EGF-like domain</keyword>
<evidence type="ECO:0000259" key="28">
    <source>
        <dbReference type="PROSITE" id="PS01180"/>
    </source>
</evidence>
<feature type="domain" description="CUB" evidence="28">
    <location>
        <begin position="604"/>
        <end position="717"/>
    </location>
</feature>
<evidence type="ECO:0000256" key="21">
    <source>
        <dbReference type="ARBA" id="ARBA00023765"/>
    </source>
</evidence>
<keyword evidence="14" id="KW-0443">Lipid metabolism</keyword>
<evidence type="ECO:0000256" key="7">
    <source>
        <dbReference type="ARBA" id="ARBA00022553"/>
    </source>
</evidence>
<evidence type="ECO:0000256" key="25">
    <source>
        <dbReference type="PROSITE-ProRule" id="PRU00059"/>
    </source>
</evidence>
<dbReference type="CDD" id="cd00041">
    <property type="entry name" value="CUB"/>
    <property type="match status" value="23"/>
</dbReference>
<dbReference type="Pfam" id="PF12947">
    <property type="entry name" value="EGF_3"/>
    <property type="match status" value="1"/>
</dbReference>
<feature type="disulfide bond" evidence="25">
    <location>
        <begin position="604"/>
        <end position="631"/>
    </location>
</feature>
<dbReference type="InterPro" id="IPR024731">
    <property type="entry name" value="NELL2-like_EGF"/>
</dbReference>
<accession>A0ABR3I061</accession>
<comment type="caution">
    <text evidence="26">Lacks conserved residue(s) required for the propagation of feature annotation.</text>
</comment>
<feature type="domain" description="CUB" evidence="28">
    <location>
        <begin position="2028"/>
        <end position="2147"/>
    </location>
</feature>
<keyword evidence="15" id="KW-0472">Membrane</keyword>
<dbReference type="SMART" id="SM00179">
    <property type="entry name" value="EGF_CA"/>
    <property type="match status" value="7"/>
</dbReference>
<dbReference type="SMART" id="SM00181">
    <property type="entry name" value="EGF"/>
    <property type="match status" value="8"/>
</dbReference>
<keyword evidence="4" id="KW-1003">Cell membrane</keyword>
<feature type="domain" description="CUB" evidence="28">
    <location>
        <begin position="3216"/>
        <end position="3341"/>
    </location>
</feature>
<dbReference type="PROSITE" id="PS01186">
    <property type="entry name" value="EGF_2"/>
    <property type="match status" value="2"/>
</dbReference>
<dbReference type="Pfam" id="PF07645">
    <property type="entry name" value="EGF_CA"/>
    <property type="match status" value="2"/>
</dbReference>
<dbReference type="SMART" id="SM00042">
    <property type="entry name" value="CUB"/>
    <property type="match status" value="26"/>
</dbReference>
<feature type="domain" description="CUB" evidence="28">
    <location>
        <begin position="1899"/>
        <end position="2013"/>
    </location>
</feature>
<dbReference type="InterPro" id="IPR035914">
    <property type="entry name" value="Sperma_CUB_dom_sf"/>
</dbReference>
<feature type="domain" description="CUB" evidence="28">
    <location>
        <begin position="1077"/>
        <end position="1192"/>
    </location>
</feature>
<evidence type="ECO:0000256" key="13">
    <source>
        <dbReference type="ARBA" id="ARBA00022927"/>
    </source>
</evidence>
<feature type="domain" description="CUB" evidence="28">
    <location>
        <begin position="1196"/>
        <end position="1309"/>
    </location>
</feature>
<feature type="domain" description="CUB" evidence="28">
    <location>
        <begin position="723"/>
        <end position="835"/>
    </location>
</feature>
<feature type="domain" description="CUB" evidence="28">
    <location>
        <begin position="2982"/>
        <end position="3093"/>
    </location>
</feature>
<keyword evidence="6" id="KW-0153">Cholesterol metabolism</keyword>
<reference evidence="30 31" key="1">
    <citation type="submission" date="2024-06" db="EMBL/GenBank/DDBJ databases">
        <title>A chromosome-level genome assembly of beet webworm, Loxostege sticticalis.</title>
        <authorList>
            <person name="Zhang Y."/>
        </authorList>
    </citation>
    <scope>NUCLEOTIDE SEQUENCE [LARGE SCALE GENOMIC DNA]</scope>
    <source>
        <strain evidence="30">AQ026</strain>
        <tissue evidence="30">Whole body</tissue>
    </source>
</reference>
<keyword evidence="18" id="KW-0753">Steroid metabolism</keyword>
<feature type="disulfide bond" evidence="26">
    <location>
        <begin position="451"/>
        <end position="468"/>
    </location>
</feature>
<evidence type="ECO:0000256" key="3">
    <source>
        <dbReference type="ARBA" id="ARBA00022448"/>
    </source>
</evidence>
<feature type="disulfide bond" evidence="25">
    <location>
        <begin position="956"/>
        <end position="983"/>
    </location>
</feature>
<evidence type="ECO:0000256" key="8">
    <source>
        <dbReference type="ARBA" id="ARBA00022628"/>
    </source>
</evidence>
<feature type="domain" description="CUB" evidence="28">
    <location>
        <begin position="836"/>
        <end position="952"/>
    </location>
</feature>
<feature type="domain" description="EGF-like" evidence="29">
    <location>
        <begin position="404"/>
        <end position="440"/>
    </location>
</feature>
<feature type="domain" description="CUB" evidence="28">
    <location>
        <begin position="1433"/>
        <end position="1545"/>
    </location>
</feature>
<evidence type="ECO:0000256" key="5">
    <source>
        <dbReference type="ARBA" id="ARBA00022536"/>
    </source>
</evidence>
<comment type="subunit">
    <text evidence="24">Interacts with AMN. Component of the cubam complex composed of one CUBN trimer and one AMN chain. The cubam complex can dimerize. Interacts with LRP2 in a dual-receptor complex in a calcium-dependent manner. Found in a complex with PID1/PCLI1, LRP1 and CUBNI. Interacts with LRP1 and PID1/PCLI1.</text>
</comment>
<organism evidence="30 31">
    <name type="scientific">Loxostege sticticalis</name>
    <name type="common">Beet webworm moth</name>
    <dbReference type="NCBI Taxonomy" id="481309"/>
    <lineage>
        <taxon>Eukaryota</taxon>
        <taxon>Metazoa</taxon>
        <taxon>Ecdysozoa</taxon>
        <taxon>Arthropoda</taxon>
        <taxon>Hexapoda</taxon>
        <taxon>Insecta</taxon>
        <taxon>Pterygota</taxon>
        <taxon>Neoptera</taxon>
        <taxon>Endopterygota</taxon>
        <taxon>Lepidoptera</taxon>
        <taxon>Glossata</taxon>
        <taxon>Ditrysia</taxon>
        <taxon>Pyraloidea</taxon>
        <taxon>Crambidae</taxon>
        <taxon>Pyraustinae</taxon>
        <taxon>Loxostege</taxon>
    </lineage>
</organism>
<evidence type="ECO:0000256" key="6">
    <source>
        <dbReference type="ARBA" id="ARBA00022548"/>
    </source>
</evidence>
<dbReference type="PANTHER" id="PTHR24251">
    <property type="entry name" value="OVOCHYMASE-RELATED"/>
    <property type="match status" value="1"/>
</dbReference>
<evidence type="ECO:0000256" key="16">
    <source>
        <dbReference type="ARBA" id="ARBA00023157"/>
    </source>
</evidence>
<evidence type="ECO:0000256" key="9">
    <source>
        <dbReference type="ARBA" id="ARBA00022685"/>
    </source>
</evidence>
<feature type="domain" description="CUB" evidence="28">
    <location>
        <begin position="2388"/>
        <end position="2514"/>
    </location>
</feature>
<evidence type="ECO:0000256" key="2">
    <source>
        <dbReference type="ARBA" id="ARBA00004202"/>
    </source>
</evidence>
<dbReference type="EMBL" id="JBEUOH010000010">
    <property type="protein sequence ID" value="KAL0882165.1"/>
    <property type="molecule type" value="Genomic_DNA"/>
</dbReference>
<dbReference type="Proteomes" id="UP001549920">
    <property type="component" value="Unassembled WGS sequence"/>
</dbReference>
<evidence type="ECO:0000256" key="10">
    <source>
        <dbReference type="ARBA" id="ARBA00022729"/>
    </source>
</evidence>
<feature type="disulfide bond" evidence="26">
    <location>
        <begin position="430"/>
        <end position="439"/>
    </location>
</feature>
<dbReference type="PROSITE" id="PS00010">
    <property type="entry name" value="ASX_HYDROXYL"/>
    <property type="match status" value="2"/>
</dbReference>
<evidence type="ECO:0000256" key="18">
    <source>
        <dbReference type="ARBA" id="ARBA00023221"/>
    </source>
</evidence>
<feature type="domain" description="CUB" evidence="28">
    <location>
        <begin position="2867"/>
        <end position="2981"/>
    </location>
</feature>
<keyword evidence="31" id="KW-1185">Reference proteome</keyword>
<dbReference type="PROSITE" id="PS01187">
    <property type="entry name" value="EGF_CA"/>
    <property type="match status" value="1"/>
</dbReference>
<feature type="disulfide bond" evidence="26">
    <location>
        <begin position="208"/>
        <end position="217"/>
    </location>
</feature>
<feature type="domain" description="CUB" evidence="28">
    <location>
        <begin position="3620"/>
        <end position="3726"/>
    </location>
</feature>
<keyword evidence="13" id="KW-0653">Protein transport</keyword>
<proteinExistence type="predicted"/>
<evidence type="ECO:0000256" key="14">
    <source>
        <dbReference type="ARBA" id="ARBA00023098"/>
    </source>
</evidence>
<feature type="domain" description="CUB" evidence="28">
    <location>
        <begin position="1788"/>
        <end position="1898"/>
    </location>
</feature>
<feature type="disulfide bond" evidence="26">
    <location>
        <begin position="470"/>
        <end position="479"/>
    </location>
</feature>
<gene>
    <name evidence="30" type="ORF">ABMA27_000713</name>
</gene>
<evidence type="ECO:0000256" key="20">
    <source>
        <dbReference type="ARBA" id="ARBA00023285"/>
    </source>
</evidence>
<evidence type="ECO:0000313" key="30">
    <source>
        <dbReference type="EMBL" id="KAL0882165.1"/>
    </source>
</evidence>
<keyword evidence="17" id="KW-1207">Sterol metabolism</keyword>
<comment type="function">
    <text evidence="23">Endocytic receptor which plays a role in lipoprotein, vitamin and iron metabolism by facilitating their uptake. Acts together with LRP2 to mediate endocytosis of high-density lipoproteins, GC, hemoglobin, ALB, TF and SCGB1A1. Acts together with AMN to mediate endocytosis of the CBLIF-cobalamin complex. Binds to ALB, MB, Kappa and lambda-light chains, TF, hemoglobin, GC, SCGB1A1, APOA1, high density lipoprotein, and the CBLIF-cobalamin complex. Ligand binding requires calcium. Serves as important transporter in several absorptive epithelia, including intestine, renal proximal tubules and embryonic yolk sac. May play an important role in the development of the peri-implantation embryo through internalization of APOA1 and cholesterol. Binds to LGALS3 at the maternal-fetal interface.</text>
</comment>
<sequence length="3731" mass="418153">MMSKILIQCLFFVVWFVDLDCQSYQDRPKIITSNGHIIIEPALNKNVFIRPNGPKSAIFAKDVNLLDISGSSEPYQIADNNGDKYLNGLSDIHRRLDKLEKQNSGLPQSYSFNETMLVRRVNRLHTRVLNLQNQMRRFIRDDCQENPCQKGGTCLNLANGYHCLCPPNWEGQDCDVDVNECRNFAGTDLGCQNGATCINKPGTYECLCSPGWYGLHCTRRENDCSQGNFEMCGYGTCVTTNTGKGFQCICNQGWETNGTGVACLTDVNECDSSRGPRCSVNPKVECINLPGSFRCGQCPAGYEGDGFTCSDINECLTMPNGGCSPLVVCHNTIGSRICGSCPPGYQGDGITCTWRGTCNINHGGCHPSAQCVENMAIVQCVCPFGMEGDGIGIHGCYVATGGNSSQRCENNPCGVHGQCHPLLTGYTCLCYKGYSGAHCEVAADTCSHNPCQNGGTCRSEDSSTGFRCECTAQYTGNLCQIKKRTCGGYLDAEEGSIVYPLTNTSYEQNERCAWVIHTIPSKVINVTFSKFHLEKEPECMYDFLQIHDGRTSSSHLVGRFCGDEFPMGGNIVSSHNYLYFWFRSDSTVNGPGFSLHWNSIDPVCGGEVNATSHGVIASPGSPGKYPPNRDCYWHLTTAFGKRISLHFFTLDIESHPNCSFDFVAIYDGERITDPLINKYCNSTQPQPIQSASSEILIHFHSDSYGAGNGFQISYAPVEGIPGCGGYFTLDKGEIVSPSFGGEYLHNLRCEYKISTSPDTKIRIEFKTFNLERSRKCKFDYLKIYDGPSTESRLVGKFCGTTYPKSFVSTSNNLFFIFRSDYNIASEGFKITFEALCQITSFGDSGVIKSPGYPISYPANKVCEYIIGTVPGKAIQLSFQDFDIEDNNYYNCHYDNVQIRDGPDINSTLLGTYCGGSEHIPPVQISTHNYLYLRFKSDMSVTGTGFYANYTTIDTECGGIYRETTGLITHPPDGKIGYDNSQTCTWMLIAPEGKHIQLTWNRFEIEGTRTLCMHDYLELFEIDTNNHNESLGKFCGSSPPPSLTITSNRLLMKFKSDESIRLPGFSVLYTFLDESTHCSGTFVKSHGFIYSPGWPKNYEPNKDCKWVIKAPIGQQIMLNITNFNIERPIRNKCDFGDYLEVRNGVLSTSPLIGKYCGSFNSKRIKSMANSLYLHFHSDFYLTGSGFKIEWTSTATGCGGTLTSSSGSISSPNYPENYNENAECFYRIVTSQGSRISISFTDLDLERTTSCRDDYIQIFDGRDQNSASLGRHCTMSNKLVNIQTTSNVAFIKFRSDYYNTGKGFLLNYETICQNNVTGMYGIIESPDYPNNYPLRLNCLWIINVPQGNKINVTFTHFDIYNRPYNHWRWSGPRGGCDDDYLQMKESNQIEFSKKYCGSTPPKFHTTNTNSLQIKFVSGTYFPRTGFRLEWVNYGCGGRIVKKYGYLNLEKSDFSSEPMECQWVIEGPSGTNVGIEFTSIYISESVNCTVDAIEIYNGPNTNSPLLSKFCHQIDIAHHFQSTSNFMLVKFIKHSNLKDAHFNSYFHSYRSTCGGSIRSHSGIIYSPNYPNNYDNDINCLWTITVPKNHRIELNFMFLDLYSIDYNDNTSCGDSIKIYDTTYTATANYSQIICPGSHTSQIVSQNNKLSLQFVTDHYGAAKGFKANFTVTCGATITAKYDGVITNDKYISHSNRSCIWTIIAPRPDQKITLTFTHMSLPKKIDSVSNRTCPSSFLRVFDGIDENSPIFNEYCGSYTPTIVSHGNALTIELGTYSNLIEGQFSAHYTALDNACGGTLTSEEGAIASPNYPNPYPSNSDCEWILGTSPGNRVYLLFEAFDLDLSEDCTQDYVEVRENNGGGPLLGIYCGTNIPTNTTSASKLYIKFRSDDMGSSRGFLIKYGFLHGNDITGKDSGEIASPLYPYQYAGTGEYTWRIMVSRDAISVIISHLKIHTQGKVCSNNLAIYDGYDEEAPLLDSLCGVLNDEEKSFKTTSNVVFIKLSLDDSNTGSLFLIRWSKSDGNEVELSTDNEVNCGSNYTQIVLPRTVINFTSPHYPNNYDDNMNCEWKFLAVPGRHLVLTFPTFTLEERESCYADSVSVYSSDDETHWQPVKEKFCLKEDTTYGFNSSTSMKVKFITDGSITEKGFQGNIQSVCGGLLTETSGVIKPSWYDWKAVWGLTLQCDWKVKVRPGRLIKVMFRQFNITNENECQTYVMLRNGESSESPSLGSGKYCGYDHEDRSELVTTSNAFFVSYRITLRQKQFKTFTLWYEEINEECGATSTLSSDHSWELINSPNYPSVPTPYVECTWVFTGPPGEILRIDFVDRFDIDKNSDCLTEFVEVRDGSSALSPLKGRFCLEKPGTIKTSSNLMFIKYSTQISEPRNGFKANISVDICGGTILANSGELTSPGYPHMIALPYGTVCVWEIIGNAAYTFMLKAQDINLPDPESPCATKITIEETIPENNTVTLLRTFCSDEVFDRTNAVTETLLNRVTIKMHIGKSSSYSQFSTLRGFRFTFNSSMPSCGGTITTPEGYLTTPGYPRDTTLRYCHWRITVPDENRRVTLELIDFDRNAQRIGIYNDRVYTSSIQTIPSDDYIPDTKIFESSGNTLVIYVWLVPSMGSHHRFKAKFHSDNLALCGGTLTGQSGHLDSPNLDRSYNCKWRYHADTTTENETNSTDQIRSTIIIKVALNSSSTNFRCRRSDSQLSIAAKISNKRIFNRNICRSNDITFRVPAYVIDFTATKSKIGSLYFKLDWKTQQCGGLVELNENPVNILEIPANLNDSIDCAWIISVPPGNRVEISLEGSFQFDCNDEFITINQNIEETSLTIGDYCKGKAQESPLLATFPAMYVQYHSKPRNETKVRLLAKLVQNQCGGHLMTYESTFASPNYPKSYIENQECTWEIKTDLGSRVSLYFTGRFAIEGQPGSCTKDAVIIYDWKDNTYTEVARLCGRNPPPPYNSTLNQMKVMLRTNDKVNLDGFQAYWKRICGGDYNATEQEQFLYSPGYPYNYWSHINCVYKIYGHDRKVVVKFLEFELEGPYPECNNDNVTITGESLYDYSYSVYCGNELPAMVHQETVTIQFQSDLFLSRKGFKLSYWVIPCGDEITTPTVITTGPTDSYDNNLNCSWRITAPHDKIIVLDFMIFDLESNSECYTDYVAIYNGLESTDDKRLALLCGHYENNSSLVIKSTNNTMLLQFITDSSVGGKGFKVAVSFTYSESVGCGGHIDLSSTSVLKSPLIGSQPVYENFLDCIWTILAPIDYIIKIHFTSFHVAPCEDVNQTAVGLNNCDCDFVEIKDGLRMDSAIINRYCGNALPSDIASSGNAMSVRLHTDGEIPSKGFEATLSVLESVCGQSVFNVTNKATILRSPGYESGSIPRGLHCVYHLKLDPDQYQTALIRIKNLDLQPGSIEANQCDRDKLIISETKNLKNVSLGKDYVLNSDSTYFFDNAFLFEQSDTLVLPNKHTYCGNQKIVEFYFTKTTKITLQTSPESDSLRHKGFEIEFLISNYCGENYTQPYGRVRSGDEGYYSTEDRTDCYTLITAPENHTVSAYFLRISPTYWSDDMYLQLHDGNSTSAKSLKKIDVNFNDVLAAFSTGRHMLIHNHLSGYGYISYDLTYLTTDRGPGCGGKMHSQVGRITSPFYPDIYRQRATCEWELETPPQTRLHLRFSAFDLSAICDQVYLQLVDRKGHVISTYCTETPADFTSEDNYVKVVFVTTMNNGGTGWVAEFIGVKPSFL</sequence>
<feature type="domain" description="CUB" evidence="28">
    <location>
        <begin position="2518"/>
        <end position="2627"/>
    </location>
</feature>
<protein>
    <recommendedName>
        <fullName evidence="22">Cubilin</fullName>
    </recommendedName>
</protein>
<dbReference type="InterPro" id="IPR009030">
    <property type="entry name" value="Growth_fac_rcpt_cys_sf"/>
</dbReference>
<comment type="subcellular location">
    <subcellularLocation>
        <location evidence="2">Cell membrane</location>
        <topology evidence="2">Peripheral membrane protein</topology>
    </subcellularLocation>
    <subcellularLocation>
        <location evidence="1">Endosome</location>
    </subcellularLocation>
    <subcellularLocation>
        <location evidence="21">Lysosome membrane</location>
        <topology evidence="21">Peripheral membrane protein</topology>
    </subcellularLocation>
</comment>
<evidence type="ECO:0000256" key="23">
    <source>
        <dbReference type="ARBA" id="ARBA00049611"/>
    </source>
</evidence>
<feature type="signal peptide" evidence="27">
    <location>
        <begin position="1"/>
        <end position="21"/>
    </location>
</feature>
<dbReference type="SUPFAM" id="SSF49854">
    <property type="entry name" value="Spermadhesin, CUB domain"/>
    <property type="match status" value="25"/>
</dbReference>
<evidence type="ECO:0000256" key="27">
    <source>
        <dbReference type="SAM" id="SignalP"/>
    </source>
</evidence>
<dbReference type="PROSITE" id="PS50026">
    <property type="entry name" value="EGF_3"/>
    <property type="match status" value="4"/>
</dbReference>
<keyword evidence="16 26" id="KW-1015">Disulfide bond</keyword>
<dbReference type="SUPFAM" id="SSF57184">
    <property type="entry name" value="Growth factor receptor domain"/>
    <property type="match status" value="1"/>
</dbReference>